<dbReference type="SUPFAM" id="SSF141371">
    <property type="entry name" value="PilZ domain-like"/>
    <property type="match status" value="1"/>
</dbReference>
<organism evidence="1 2">
    <name type="scientific">Tsuneonella dongtanensis</name>
    <dbReference type="NCBI Taxonomy" id="692370"/>
    <lineage>
        <taxon>Bacteria</taxon>
        <taxon>Pseudomonadati</taxon>
        <taxon>Pseudomonadota</taxon>
        <taxon>Alphaproteobacteria</taxon>
        <taxon>Sphingomonadales</taxon>
        <taxon>Erythrobacteraceae</taxon>
        <taxon>Tsuneonella</taxon>
    </lineage>
</organism>
<dbReference type="AlphaFoldDB" id="A0A1B2ACX1"/>
<evidence type="ECO:0000313" key="1">
    <source>
        <dbReference type="EMBL" id="ANY19987.1"/>
    </source>
</evidence>
<gene>
    <name evidence="1" type="ORF">A6F68_01471</name>
</gene>
<sequence>MGDAMNGMSPDDARVGQRAEPRCETFATALMTWSWHSAAVMVCNISSRGMMIEGVTLPAPGEAVGLWKGAQCLKAQVVWREGMRAGLHLDAAIDPADWRSTSHPGQIAVDQTFRRLKRLGPFVADFAEFPDPSPIGGEILCDVARGLEELGECLAADDRVIATIAEKLQVLDIASQLLRKLAARPQIT</sequence>
<evidence type="ECO:0008006" key="3">
    <source>
        <dbReference type="Google" id="ProtNLM"/>
    </source>
</evidence>
<dbReference type="Proteomes" id="UP000092932">
    <property type="component" value="Chromosome"/>
</dbReference>
<protein>
    <recommendedName>
        <fullName evidence="3">PilZ domain-containing protein</fullName>
    </recommendedName>
</protein>
<keyword evidence="2" id="KW-1185">Reference proteome</keyword>
<evidence type="ECO:0000313" key="2">
    <source>
        <dbReference type="Proteomes" id="UP000092932"/>
    </source>
</evidence>
<dbReference type="STRING" id="692370.A6F68_01471"/>
<reference evidence="1 2" key="1">
    <citation type="submission" date="2016-07" db="EMBL/GenBank/DDBJ databases">
        <title>Complete genome sequence of Altererythrobacter dongtanensis KCTC 22672, a type strain with esterase isolated from tidal flat.</title>
        <authorList>
            <person name="Cheng H."/>
            <person name="Wu Y.-H."/>
            <person name="Zhou P."/>
            <person name="Huo Y.-Y."/>
            <person name="Wang C.-S."/>
            <person name="Xu X.-W."/>
        </authorList>
    </citation>
    <scope>NUCLEOTIDE SEQUENCE [LARGE SCALE GENOMIC DNA]</scope>
    <source>
        <strain evidence="1 2">KCTC 22672</strain>
    </source>
</reference>
<accession>A0A1B2ACX1</accession>
<dbReference type="KEGG" id="ado:A6F68_01471"/>
<proteinExistence type="predicted"/>
<name>A0A1B2ACX1_9SPHN</name>
<dbReference type="EMBL" id="CP016591">
    <property type="protein sequence ID" value="ANY19987.1"/>
    <property type="molecule type" value="Genomic_DNA"/>
</dbReference>